<feature type="region of interest" description="Disordered" evidence="8">
    <location>
        <begin position="181"/>
        <end position="207"/>
    </location>
</feature>
<feature type="region of interest" description="Disordered" evidence="8">
    <location>
        <begin position="112"/>
        <end position="153"/>
    </location>
</feature>
<dbReference type="SUPFAM" id="SSF57667">
    <property type="entry name" value="beta-beta-alpha zinc fingers"/>
    <property type="match status" value="7"/>
</dbReference>
<dbReference type="FunFam" id="3.30.160.60:FF:000145">
    <property type="entry name" value="Zinc finger protein 574"/>
    <property type="match status" value="1"/>
</dbReference>
<keyword evidence="3" id="KW-0677">Repeat</keyword>
<keyword evidence="6" id="KW-0539">Nucleus</keyword>
<feature type="domain" description="C2H2-type" evidence="9">
    <location>
        <begin position="732"/>
        <end position="756"/>
    </location>
</feature>
<evidence type="ECO:0000256" key="2">
    <source>
        <dbReference type="ARBA" id="ARBA00022723"/>
    </source>
</evidence>
<feature type="domain" description="C2H2-type" evidence="9">
    <location>
        <begin position="1074"/>
        <end position="1101"/>
    </location>
</feature>
<reference evidence="10" key="2">
    <citation type="submission" date="2020-11" db="EMBL/GenBank/DDBJ databases">
        <authorList>
            <person name="McCartney M.A."/>
            <person name="Auch B."/>
            <person name="Kono T."/>
            <person name="Mallez S."/>
            <person name="Becker A."/>
            <person name="Gohl D.M."/>
            <person name="Silverstein K.A.T."/>
            <person name="Koren S."/>
            <person name="Bechman K.B."/>
            <person name="Herman A."/>
            <person name="Abrahante J.E."/>
            <person name="Garbe J."/>
        </authorList>
    </citation>
    <scope>NUCLEOTIDE SEQUENCE</scope>
    <source>
        <strain evidence="10">Duluth1</strain>
        <tissue evidence="10">Whole animal</tissue>
    </source>
</reference>
<evidence type="ECO:0000256" key="7">
    <source>
        <dbReference type="PROSITE-ProRule" id="PRU00042"/>
    </source>
</evidence>
<dbReference type="GO" id="GO:0005634">
    <property type="term" value="C:nucleus"/>
    <property type="evidence" value="ECO:0007669"/>
    <property type="project" value="UniProtKB-SubCell"/>
</dbReference>
<feature type="compositionally biased region" description="Polar residues" evidence="8">
    <location>
        <begin position="859"/>
        <end position="873"/>
    </location>
</feature>
<feature type="domain" description="C2H2-type" evidence="9">
    <location>
        <begin position="1102"/>
        <end position="1125"/>
    </location>
</feature>
<keyword evidence="5" id="KW-0862">Zinc</keyword>
<dbReference type="Gene3D" id="3.30.160.60">
    <property type="entry name" value="Classic Zinc Finger"/>
    <property type="match status" value="9"/>
</dbReference>
<evidence type="ECO:0000313" key="11">
    <source>
        <dbReference type="Proteomes" id="UP000828390"/>
    </source>
</evidence>
<feature type="domain" description="C2H2-type" evidence="9">
    <location>
        <begin position="442"/>
        <end position="470"/>
    </location>
</feature>
<dbReference type="Pfam" id="PF00096">
    <property type="entry name" value="zf-C2H2"/>
    <property type="match status" value="6"/>
</dbReference>
<keyword evidence="4 7" id="KW-0863">Zinc-finger</keyword>
<dbReference type="EMBL" id="JAIWYP010000013">
    <property type="protein sequence ID" value="KAH3722215.1"/>
    <property type="molecule type" value="Genomic_DNA"/>
</dbReference>
<feature type="domain" description="C2H2-type" evidence="9">
    <location>
        <begin position="470"/>
        <end position="497"/>
    </location>
</feature>
<evidence type="ECO:0000313" key="10">
    <source>
        <dbReference type="EMBL" id="KAH3722215.1"/>
    </source>
</evidence>
<feature type="region of interest" description="Disordered" evidence="8">
    <location>
        <begin position="853"/>
        <end position="882"/>
    </location>
</feature>
<reference evidence="10" key="1">
    <citation type="journal article" date="2019" name="bioRxiv">
        <title>The Genome of the Zebra Mussel, Dreissena polymorpha: A Resource for Invasive Species Research.</title>
        <authorList>
            <person name="McCartney M.A."/>
            <person name="Auch B."/>
            <person name="Kono T."/>
            <person name="Mallez S."/>
            <person name="Zhang Y."/>
            <person name="Obille A."/>
            <person name="Becker A."/>
            <person name="Abrahante J.E."/>
            <person name="Garbe J."/>
            <person name="Badalamenti J.P."/>
            <person name="Herman A."/>
            <person name="Mangelson H."/>
            <person name="Liachko I."/>
            <person name="Sullivan S."/>
            <person name="Sone E.D."/>
            <person name="Koren S."/>
            <person name="Silverstein K.A.T."/>
            <person name="Beckman K.B."/>
            <person name="Gohl D.M."/>
        </authorList>
    </citation>
    <scope>NUCLEOTIDE SEQUENCE</scope>
    <source>
        <strain evidence="10">Duluth1</strain>
        <tissue evidence="10">Whole animal</tissue>
    </source>
</reference>
<feature type="domain" description="C2H2-type" evidence="9">
    <location>
        <begin position="1131"/>
        <end position="1159"/>
    </location>
</feature>
<dbReference type="PANTHER" id="PTHR24394">
    <property type="entry name" value="ZINC FINGER PROTEIN"/>
    <property type="match status" value="1"/>
</dbReference>
<organism evidence="10 11">
    <name type="scientific">Dreissena polymorpha</name>
    <name type="common">Zebra mussel</name>
    <name type="synonym">Mytilus polymorpha</name>
    <dbReference type="NCBI Taxonomy" id="45954"/>
    <lineage>
        <taxon>Eukaryota</taxon>
        <taxon>Metazoa</taxon>
        <taxon>Spiralia</taxon>
        <taxon>Lophotrochozoa</taxon>
        <taxon>Mollusca</taxon>
        <taxon>Bivalvia</taxon>
        <taxon>Autobranchia</taxon>
        <taxon>Heteroconchia</taxon>
        <taxon>Euheterodonta</taxon>
        <taxon>Imparidentia</taxon>
        <taxon>Neoheterodontei</taxon>
        <taxon>Myida</taxon>
        <taxon>Dreissenoidea</taxon>
        <taxon>Dreissenidae</taxon>
        <taxon>Dreissena</taxon>
    </lineage>
</organism>
<name>A0A9D4CE37_DREPO</name>
<dbReference type="SMART" id="SM00355">
    <property type="entry name" value="ZnF_C2H2"/>
    <property type="match status" value="17"/>
</dbReference>
<proteinExistence type="predicted"/>
<feature type="domain" description="C2H2-type" evidence="9">
    <location>
        <begin position="1018"/>
        <end position="1046"/>
    </location>
</feature>
<evidence type="ECO:0000256" key="6">
    <source>
        <dbReference type="ARBA" id="ARBA00023242"/>
    </source>
</evidence>
<comment type="subcellular location">
    <subcellularLocation>
        <location evidence="1">Nucleus</location>
    </subcellularLocation>
</comment>
<keyword evidence="11" id="KW-1185">Reference proteome</keyword>
<comment type="caution">
    <text evidence="10">The sequence shown here is derived from an EMBL/GenBank/DDBJ whole genome shotgun (WGS) entry which is preliminary data.</text>
</comment>
<feature type="compositionally biased region" description="Basic residues" evidence="8">
    <location>
        <begin position="141"/>
        <end position="153"/>
    </location>
</feature>
<dbReference type="InterPro" id="IPR013087">
    <property type="entry name" value="Znf_C2H2_type"/>
</dbReference>
<dbReference type="Pfam" id="PF13912">
    <property type="entry name" value="zf-C2H2_6"/>
    <property type="match status" value="1"/>
</dbReference>
<gene>
    <name evidence="10" type="ORF">DPMN_065171</name>
</gene>
<evidence type="ECO:0000259" key="9">
    <source>
        <dbReference type="PROSITE" id="PS50157"/>
    </source>
</evidence>
<dbReference type="Pfam" id="PF12874">
    <property type="entry name" value="zf-met"/>
    <property type="match status" value="1"/>
</dbReference>
<keyword evidence="2" id="KW-0479">Metal-binding</keyword>
<feature type="domain" description="C2H2-type" evidence="9">
    <location>
        <begin position="760"/>
        <end position="787"/>
    </location>
</feature>
<feature type="domain" description="C2H2-type" evidence="9">
    <location>
        <begin position="1047"/>
        <end position="1074"/>
    </location>
</feature>
<feature type="compositionally biased region" description="Basic and acidic residues" evidence="8">
    <location>
        <begin position="112"/>
        <end position="127"/>
    </location>
</feature>
<feature type="domain" description="C2H2-type" evidence="9">
    <location>
        <begin position="658"/>
        <end position="685"/>
    </location>
</feature>
<dbReference type="OrthoDB" id="6077919at2759"/>
<protein>
    <recommendedName>
        <fullName evidence="9">C2H2-type domain-containing protein</fullName>
    </recommendedName>
</protein>
<dbReference type="PROSITE" id="PS00028">
    <property type="entry name" value="ZINC_FINGER_C2H2_1"/>
    <property type="match status" value="14"/>
</dbReference>
<dbReference type="PANTHER" id="PTHR24394:SF29">
    <property type="entry name" value="MYONEURIN"/>
    <property type="match status" value="1"/>
</dbReference>
<evidence type="ECO:0000256" key="1">
    <source>
        <dbReference type="ARBA" id="ARBA00004123"/>
    </source>
</evidence>
<dbReference type="Proteomes" id="UP000828390">
    <property type="component" value="Unassembled WGS sequence"/>
</dbReference>
<evidence type="ECO:0000256" key="8">
    <source>
        <dbReference type="SAM" id="MobiDB-lite"/>
    </source>
</evidence>
<dbReference type="GO" id="GO:0000981">
    <property type="term" value="F:DNA-binding transcription factor activity, RNA polymerase II-specific"/>
    <property type="evidence" value="ECO:0007669"/>
    <property type="project" value="TreeGrafter"/>
</dbReference>
<dbReference type="GO" id="GO:0008270">
    <property type="term" value="F:zinc ion binding"/>
    <property type="evidence" value="ECO:0007669"/>
    <property type="project" value="UniProtKB-KW"/>
</dbReference>
<evidence type="ECO:0000256" key="4">
    <source>
        <dbReference type="ARBA" id="ARBA00022771"/>
    </source>
</evidence>
<feature type="region of interest" description="Disordered" evidence="8">
    <location>
        <begin position="224"/>
        <end position="243"/>
    </location>
</feature>
<accession>A0A9D4CE37</accession>
<evidence type="ECO:0000256" key="3">
    <source>
        <dbReference type="ARBA" id="ARBA00022737"/>
    </source>
</evidence>
<feature type="domain" description="C2H2-type" evidence="9">
    <location>
        <begin position="630"/>
        <end position="653"/>
    </location>
</feature>
<sequence length="1321" mass="152568">MATTEMKEVLCPFVCGLCSKGYDKIGLYYAHLKTHGEIEGLDELYDVHVAGENYTVDKNTSDIEHAEYICGVCYQSFSSMSLLHSHMVDKEKISSYSYCDEDHTARAYKKLSKDSPKTVENKKKTDINDEQVVSDESPVNAKKKRGRPKRLKEHVKNEHDGTDLNAFKNVNADKSYSCETSTEQNVVKRRGRPSKITSPNIDEQPIRNNHAGMKRKATEEVASEAFKQRKLNKDTETTDGKCNESFEESSVSKYGTRRSVGRATMKKVDYKALAGYGTPTHQDKEEVTKGYEKRAEKNNVRNENETKKIIRKESKMEVTKKKVDMNEPEKLNYLKTIQLEEVSHAEVVEAAFEDMPELLNEAYVEAKPLRQSEEEVEKEIMQTGRLPKETAREYYDRKHREGRSVVKKNMLYSCAICGRLLTYKALRRHKLTHMIDDNHKPFKCRHCNKSFRSKIHLEDHIRVAHRKYRFKCSKCDRSFKSRQMIEQHIAKHILLKEVEETSLNEISYEIIEVPRVNETSLNKEDETETVNENSQAINQNHREPYGSGTINIEAKNVVNPDGTTTFVYKSTDGLFEMVQDKSIIAKWKAGKLLSKSESNNRCVEKFETSNDSDGEGSTLKKARAEYLQPQKCDVCNKVFQDKYICNRHKRRFHLKKIYYCPLCKKELIRKDTYQSHMRNHVEKNQIKASEVDFNATVNRADVEIVNEKDEDYVRRTKPKPVDDSGSSSKLNTTCHICEKMYTSSNQYRQHMRRVHSRRIYYCDLCKKELRKKESMRSHMQTHINRGEILEEEVDFNRTIEIEESIYVNINNEDSNEFDEIAELEEAISGDEEDIDKISEQLKEPCKVVKIKPLEKSGDSNKTGGKQLEQNVSDTNKDESDKDSTMDFQIDVDEIMCDVCHAVFETSEHLALHKLRTHKKNVILTCSVCNATFKTQNSFNYHRSQHLLKSDKYYSEEVVKKLQQEMADDLKRMKPRGQRGIGSLSKRDSEMAACEICGAQIYVKRLKRHMETHRDTKEFQCDICFKYYKSRRYLTDHKVKSHKKKADQVCNICGKLYKGAKYLEIHMQTHGPRDKICTYCGKGFTTELYLKTHLQTHLEKKSFKCQICEAGFSQRVRLMIHMTEKHDYPGASKCKYCGVMFPSRPKARNHERVVHEGVKQKRKKNGRHGYGRRSIISPGEGYSVYLQGNKTVPVILMDETGKETTIPVMAVNTSRLTESVEQEEVQSGQEEYKFMIKSEGNDQVEFVELSEGEQNFIIQTSEGTASGTATEMVSSGNGSDYEAQVCDFDGHVLEIPEDAQQCQIILYPDGTFKLLNVLDAEK</sequence>
<feature type="compositionally biased region" description="Basic and acidic residues" evidence="8">
    <location>
        <begin position="231"/>
        <end position="243"/>
    </location>
</feature>
<evidence type="ECO:0000256" key="5">
    <source>
        <dbReference type="ARBA" id="ARBA00022833"/>
    </source>
</evidence>
<dbReference type="PROSITE" id="PS50157">
    <property type="entry name" value="ZINC_FINGER_C2H2_2"/>
    <property type="match status" value="11"/>
</dbReference>
<dbReference type="InterPro" id="IPR036236">
    <property type="entry name" value="Znf_C2H2_sf"/>
</dbReference>